<dbReference type="InterPro" id="IPR007110">
    <property type="entry name" value="Ig-like_dom"/>
</dbReference>
<dbReference type="SUPFAM" id="SSF49265">
    <property type="entry name" value="Fibronectin type III"/>
    <property type="match status" value="1"/>
</dbReference>
<keyword evidence="15" id="KW-0393">Immunoglobulin domain</keyword>
<keyword evidence="5" id="KW-0517">Myogenesis</keyword>
<dbReference type="SMART" id="SM00060">
    <property type="entry name" value="FN3"/>
    <property type="match status" value="1"/>
</dbReference>
<comment type="caution">
    <text evidence="24">The sequence shown here is derived from an EMBL/GenBank/DDBJ whole genome shotgun (WGS) entry which is preliminary data.</text>
</comment>
<dbReference type="FunFam" id="2.60.40.10:FF:000077">
    <property type="entry name" value="Kirre like nephrin family adhesion molecule 3"/>
    <property type="match status" value="1"/>
</dbReference>
<keyword evidence="8 21" id="KW-0732">Signal</keyword>
<dbReference type="FunFam" id="2.60.40.10:FF:000960">
    <property type="entry name" value="NPHS1, nephrin"/>
    <property type="match status" value="1"/>
</dbReference>
<dbReference type="PROSITE" id="PS50835">
    <property type="entry name" value="IG_LIKE"/>
    <property type="match status" value="6"/>
</dbReference>
<dbReference type="PANTHER" id="PTHR11640">
    <property type="entry name" value="NEPHRIN"/>
    <property type="match status" value="1"/>
</dbReference>
<dbReference type="Gene3D" id="2.60.40.10">
    <property type="entry name" value="Immunoglobulins"/>
    <property type="match status" value="9"/>
</dbReference>
<evidence type="ECO:0000256" key="19">
    <source>
        <dbReference type="SAM" id="MobiDB-lite"/>
    </source>
</evidence>
<evidence type="ECO:0000256" key="14">
    <source>
        <dbReference type="ARBA" id="ARBA00023180"/>
    </source>
</evidence>
<dbReference type="FunFam" id="2.60.40.10:FF:000895">
    <property type="entry name" value="NPHS1, nephrin"/>
    <property type="match status" value="1"/>
</dbReference>
<dbReference type="Proteomes" id="UP000236370">
    <property type="component" value="Unassembled WGS sequence"/>
</dbReference>
<evidence type="ECO:0000256" key="6">
    <source>
        <dbReference type="ARBA" id="ARBA00022553"/>
    </source>
</evidence>
<evidence type="ECO:0000256" key="3">
    <source>
        <dbReference type="ARBA" id="ARBA00022473"/>
    </source>
</evidence>
<dbReference type="InterPro" id="IPR003598">
    <property type="entry name" value="Ig_sub2"/>
</dbReference>
<evidence type="ECO:0000256" key="21">
    <source>
        <dbReference type="SAM" id="SignalP"/>
    </source>
</evidence>
<dbReference type="FunFam" id="2.60.40.10:FF:000853">
    <property type="entry name" value="NPHS1, nephrin"/>
    <property type="match status" value="1"/>
</dbReference>
<evidence type="ECO:0000256" key="5">
    <source>
        <dbReference type="ARBA" id="ARBA00022541"/>
    </source>
</evidence>
<feature type="region of interest" description="Disordered" evidence="19">
    <location>
        <begin position="979"/>
        <end position="1017"/>
    </location>
</feature>
<keyword evidence="11 20" id="KW-1133">Transmembrane helix</keyword>
<feature type="chain" id="PRO_5014431026" description="Nephrin" evidence="21">
    <location>
        <begin position="23"/>
        <end position="1121"/>
    </location>
</feature>
<dbReference type="PROSITE" id="PS50853">
    <property type="entry name" value="FN3"/>
    <property type="match status" value="1"/>
</dbReference>
<dbReference type="EMBL" id="NBAG03000037">
    <property type="protein sequence ID" value="PNI95819.1"/>
    <property type="molecule type" value="Genomic_DNA"/>
</dbReference>
<protein>
    <recommendedName>
        <fullName evidence="17">Nephrin</fullName>
    </recommendedName>
    <alternativeName>
        <fullName evidence="18">Renal glomerulus-specific cell adhesion receptor</fullName>
    </alternativeName>
</protein>
<proteinExistence type="inferred from homology"/>
<evidence type="ECO:0000256" key="4">
    <source>
        <dbReference type="ARBA" id="ARBA00022475"/>
    </source>
</evidence>
<evidence type="ECO:0000313" key="24">
    <source>
        <dbReference type="EMBL" id="PNI95819.1"/>
    </source>
</evidence>
<dbReference type="InterPro" id="IPR036116">
    <property type="entry name" value="FN3_sf"/>
</dbReference>
<feature type="domain" description="Fibronectin type-III" evidence="23">
    <location>
        <begin position="842"/>
        <end position="937"/>
    </location>
</feature>
<evidence type="ECO:0000256" key="8">
    <source>
        <dbReference type="ARBA" id="ARBA00022729"/>
    </source>
</evidence>
<keyword evidence="3" id="KW-0217">Developmental protein</keyword>
<dbReference type="FunFam" id="2.60.40.10:FF:001339">
    <property type="entry name" value="NPHS1, nephrin"/>
    <property type="match status" value="1"/>
</dbReference>
<dbReference type="InterPro" id="IPR013162">
    <property type="entry name" value="CD80_C2-set"/>
</dbReference>
<keyword evidence="10" id="KW-0130">Cell adhesion</keyword>
<evidence type="ECO:0000259" key="22">
    <source>
        <dbReference type="PROSITE" id="PS50835"/>
    </source>
</evidence>
<feature type="domain" description="Ig-like" evidence="22">
    <location>
        <begin position="340"/>
        <end position="434"/>
    </location>
</feature>
<dbReference type="SMART" id="SM00409">
    <property type="entry name" value="IG"/>
    <property type="match status" value="7"/>
</dbReference>
<feature type="domain" description="Ig-like" evidence="22">
    <location>
        <begin position="242"/>
        <end position="333"/>
    </location>
</feature>
<evidence type="ECO:0000256" key="9">
    <source>
        <dbReference type="ARBA" id="ARBA00022737"/>
    </source>
</evidence>
<dbReference type="FunFam" id="2.60.40.10:FF:001740">
    <property type="entry name" value="NPHS1, nephrin"/>
    <property type="match status" value="1"/>
</dbReference>
<dbReference type="InterPro" id="IPR036179">
    <property type="entry name" value="Ig-like_dom_sf"/>
</dbReference>
<evidence type="ECO:0000256" key="12">
    <source>
        <dbReference type="ARBA" id="ARBA00023136"/>
    </source>
</evidence>
<evidence type="ECO:0000313" key="25">
    <source>
        <dbReference type="Proteomes" id="UP000236370"/>
    </source>
</evidence>
<keyword evidence="12 20" id="KW-0472">Membrane</keyword>
<comment type="similarity">
    <text evidence="2">Belongs to the immunoglobulin superfamily.</text>
</comment>
<dbReference type="Pfam" id="PF07686">
    <property type="entry name" value="V-set"/>
    <property type="match status" value="1"/>
</dbReference>
<dbReference type="Pfam" id="PF00041">
    <property type="entry name" value="fn3"/>
    <property type="match status" value="1"/>
</dbReference>
<dbReference type="AlphaFoldDB" id="A0A2J8QHX3"/>
<dbReference type="CDD" id="cd00096">
    <property type="entry name" value="Ig"/>
    <property type="match status" value="1"/>
</dbReference>
<evidence type="ECO:0000256" key="2">
    <source>
        <dbReference type="ARBA" id="ARBA00008637"/>
    </source>
</evidence>
<dbReference type="CDD" id="cd05773">
    <property type="entry name" value="IgC1_hNephrin_like"/>
    <property type="match status" value="1"/>
</dbReference>
<dbReference type="InterPro" id="IPR013098">
    <property type="entry name" value="Ig_I-set"/>
</dbReference>
<evidence type="ECO:0000259" key="23">
    <source>
        <dbReference type="PROSITE" id="PS50853"/>
    </source>
</evidence>
<evidence type="ECO:0000256" key="7">
    <source>
        <dbReference type="ARBA" id="ARBA00022692"/>
    </source>
</evidence>
<feature type="compositionally biased region" description="Basic and acidic residues" evidence="19">
    <location>
        <begin position="979"/>
        <end position="994"/>
    </location>
</feature>
<accession>A0A2J8QHX3</accession>
<dbReference type="GO" id="GO:0007517">
    <property type="term" value="P:muscle organ development"/>
    <property type="evidence" value="ECO:0007669"/>
    <property type="project" value="UniProtKB-KW"/>
</dbReference>
<evidence type="ECO:0000256" key="13">
    <source>
        <dbReference type="ARBA" id="ARBA00023157"/>
    </source>
</evidence>
<keyword evidence="13" id="KW-1015">Disulfide bond</keyword>
<keyword evidence="6" id="KW-0597">Phosphoprotein</keyword>
<dbReference type="Pfam" id="PF08205">
    <property type="entry name" value="C2-set_2"/>
    <property type="match status" value="4"/>
</dbReference>
<keyword evidence="14" id="KW-0325">Glycoprotein</keyword>
<dbReference type="FunFam" id="2.60.40.10:FF:000405">
    <property type="entry name" value="nephrin isoform X1"/>
    <property type="match status" value="1"/>
</dbReference>
<dbReference type="GO" id="GO:0005886">
    <property type="term" value="C:plasma membrane"/>
    <property type="evidence" value="ECO:0007669"/>
    <property type="project" value="UniProtKB-SubCell"/>
</dbReference>
<feature type="signal peptide" evidence="21">
    <location>
        <begin position="1"/>
        <end position="22"/>
    </location>
</feature>
<name>A0A2J8QHX3_PANTR</name>
<evidence type="ECO:0000256" key="17">
    <source>
        <dbReference type="ARBA" id="ARBA00068668"/>
    </source>
</evidence>
<evidence type="ECO:0000256" key="1">
    <source>
        <dbReference type="ARBA" id="ARBA00004251"/>
    </source>
</evidence>
<dbReference type="Pfam" id="PF13927">
    <property type="entry name" value="Ig_3"/>
    <property type="match status" value="1"/>
</dbReference>
<dbReference type="FunFam" id="2.60.40.10:FF:000719">
    <property type="entry name" value="nephrin isoform X1"/>
    <property type="match status" value="1"/>
</dbReference>
<comment type="function">
    <text evidence="16">Seems to play a role in the development or function of the kidney glomerular filtration barrier. Regulates glomerular vascular permeability. May anchor the podocyte slit diaphragm to the actin cytoskeleton. Plays a role in skeletal muscle formation through regulation of myoblast fusion.</text>
</comment>
<dbReference type="InterPro" id="IPR013106">
    <property type="entry name" value="Ig_V-set"/>
</dbReference>
<dbReference type="InterPro" id="IPR003599">
    <property type="entry name" value="Ig_sub"/>
</dbReference>
<dbReference type="GO" id="GO:0007155">
    <property type="term" value="P:cell adhesion"/>
    <property type="evidence" value="ECO:0007669"/>
    <property type="project" value="UniProtKB-KW"/>
</dbReference>
<evidence type="ECO:0000256" key="11">
    <source>
        <dbReference type="ARBA" id="ARBA00022989"/>
    </source>
</evidence>
<gene>
    <name evidence="24" type="ORF">CK820_G0030242</name>
</gene>
<feature type="domain" description="Ig-like" evidence="22">
    <location>
        <begin position="639"/>
        <end position="729"/>
    </location>
</feature>
<keyword evidence="7 20" id="KW-0812">Transmembrane</keyword>
<feature type="domain" description="Ig-like" evidence="22">
    <location>
        <begin position="27"/>
        <end position="124"/>
    </location>
</feature>
<comment type="subcellular location">
    <subcellularLocation>
        <location evidence="1">Cell membrane</location>
        <topology evidence="1">Single-pass type I membrane protein</topology>
    </subcellularLocation>
</comment>
<dbReference type="InterPro" id="IPR051275">
    <property type="entry name" value="Cell_adhesion_signaling"/>
</dbReference>
<keyword evidence="9" id="KW-0677">Repeat</keyword>
<feature type="domain" description="Ig-like" evidence="22">
    <location>
        <begin position="440"/>
        <end position="540"/>
    </location>
</feature>
<reference evidence="24 25" key="1">
    <citation type="submission" date="2017-12" db="EMBL/GenBank/DDBJ databases">
        <title>High-resolution comparative analysis of great ape genomes.</title>
        <authorList>
            <person name="Pollen A."/>
            <person name="Hastie A."/>
            <person name="Hormozdiari F."/>
            <person name="Dougherty M."/>
            <person name="Liu R."/>
            <person name="Chaisson M."/>
            <person name="Hoppe E."/>
            <person name="Hill C."/>
            <person name="Pang A."/>
            <person name="Hillier L."/>
            <person name="Baker C."/>
            <person name="Armstrong J."/>
            <person name="Shendure J."/>
            <person name="Paten B."/>
            <person name="Wilson R."/>
            <person name="Chao H."/>
            <person name="Schneider V."/>
            <person name="Ventura M."/>
            <person name="Kronenberg Z."/>
            <person name="Murali S."/>
            <person name="Gordon D."/>
            <person name="Cantsilieris S."/>
            <person name="Munson K."/>
            <person name="Nelson B."/>
            <person name="Raja A."/>
            <person name="Underwood J."/>
            <person name="Diekhans M."/>
            <person name="Fiddes I."/>
            <person name="Haussler D."/>
            <person name="Eichler E."/>
        </authorList>
    </citation>
    <scope>NUCLEOTIDE SEQUENCE [LARGE SCALE GENOMIC DNA]</scope>
    <source>
        <strain evidence="24">Yerkes chimp pedigree #C0471</strain>
    </source>
</reference>
<evidence type="ECO:0000256" key="20">
    <source>
        <dbReference type="SAM" id="Phobius"/>
    </source>
</evidence>
<sequence>MALGTTLRASLLLLGLLTEGLAQLAIPASVPRGFWALPENLTVVEGASVELRCGVSTPGSAVQWAKDGLLLGPDPRIPGFPRYRLEGDPARGEFHLHIEACDLSDDAEYECQVGRSETGPELVSPRVILSILVPPKLLLLTPEAGTMVTWVAGQEYVVSCVSGDAKPAPDITILLSGQTISDISANVNEGSQQKLFTVEATARVTPLSSDNRQLLVCEASSPALEAPIKASFTVNVLFPPGPPVIEWPGLDEGHVRAGQSLELPCVARGGNPLATLQWLKNGQPVSTAWGTEHTQAVARSVLVMTVRPEDHGAQLSCEAHNSVSAGTQEHGITLQVTFPPSAIIILGSASQTENKNVTLSCVSKSSRPRVLLRWWLGWRQLLPMEETVMDGLHGGHISMSNLTFLARREDNGLTLTCEAFSEAFTKETFKKSLILNVKYPAQKLWIEGPPEGQKLRAGTRVRLVCLAIGGNPEPSLMWYKDSRTVTESRLPQESRRVHLGSVEKSGSTFSRELVLVTGPSDNQAKFTCKAGQLSASTQLAVQYRPEFLGEQVLVVTAVEQGEALLPVSVSANPAPEAFNWTFRGYRLSPAGGPRHRILSSGALHLWNVTRADDGLYQLHCQNSEGTAEALLRLDVHYAPTIRALQDPTEVNVGGSVDIVCTVDANPILPGMFSWERLGEDEEDQSLDDMEKISRGPTGCLRIHHAKLAQAGAYQCIVDNGVAPPARRLVRLVVRFAPQVEHPTPLTKVAAAGDSTSSATLHCRARGVPNIVFTWTKNGVPLDLQDPRYTEHTYHQGGVHSSLLTIANVSAAQDYALFTCTATNALGSDQTNIQLVSISRPDPPSGLKVVSLTPHSVGLEWKPGFDGGLPQRFCIRYEALGTPGFHYVDVLPPQATTFTLTGLQPSTRYRVWLLASNALGDSGLADKGTQLPITTPGPSGLPLLPVLFALGGLLLLSNASCVGGVLWQRRLRRLAEGISEKTEAGSEEDRVRNEYEESQWTGERDTQSSTVSTTEAEPYYRSLRDFSPQLPPTQEEVSYSRGFTGEDEDMAFPGHLYDEVERTYPPSGAWGPLYDEVQMGPWDLHWPEDTYQDPRGIYDQVAGDLDTLEPDSLPFELRGHLV</sequence>
<evidence type="ECO:0000256" key="10">
    <source>
        <dbReference type="ARBA" id="ARBA00022889"/>
    </source>
</evidence>
<dbReference type="CDD" id="cd00063">
    <property type="entry name" value="FN3"/>
    <property type="match status" value="1"/>
</dbReference>
<evidence type="ECO:0000256" key="18">
    <source>
        <dbReference type="ARBA" id="ARBA00076012"/>
    </source>
</evidence>
<organism evidence="24 25">
    <name type="scientific">Pan troglodytes</name>
    <name type="common">Chimpanzee</name>
    <dbReference type="NCBI Taxonomy" id="9598"/>
    <lineage>
        <taxon>Eukaryota</taxon>
        <taxon>Metazoa</taxon>
        <taxon>Chordata</taxon>
        <taxon>Craniata</taxon>
        <taxon>Vertebrata</taxon>
        <taxon>Euteleostomi</taxon>
        <taxon>Mammalia</taxon>
        <taxon>Eutheria</taxon>
        <taxon>Euarchontoglires</taxon>
        <taxon>Primates</taxon>
        <taxon>Haplorrhini</taxon>
        <taxon>Catarrhini</taxon>
        <taxon>Hominidae</taxon>
        <taxon>Pan</taxon>
    </lineage>
</organism>
<dbReference type="SUPFAM" id="SSF48726">
    <property type="entry name" value="Immunoglobulin"/>
    <property type="match status" value="8"/>
</dbReference>
<dbReference type="Pfam" id="PF07679">
    <property type="entry name" value="I-set"/>
    <property type="match status" value="1"/>
</dbReference>
<feature type="transmembrane region" description="Helical" evidence="20">
    <location>
        <begin position="942"/>
        <end position="966"/>
    </location>
</feature>
<dbReference type="PANTHER" id="PTHR11640:SF136">
    <property type="entry name" value="NEPHRIN"/>
    <property type="match status" value="1"/>
</dbReference>
<feature type="domain" description="Ig-like" evidence="22">
    <location>
        <begin position="737"/>
        <end position="838"/>
    </location>
</feature>
<keyword evidence="4" id="KW-1003">Cell membrane</keyword>
<dbReference type="InterPro" id="IPR003961">
    <property type="entry name" value="FN3_dom"/>
</dbReference>
<evidence type="ECO:0000256" key="16">
    <source>
        <dbReference type="ARBA" id="ARBA00058919"/>
    </source>
</evidence>
<evidence type="ECO:0000256" key="15">
    <source>
        <dbReference type="ARBA" id="ARBA00023319"/>
    </source>
</evidence>
<dbReference type="SMART" id="SM00408">
    <property type="entry name" value="IGc2"/>
    <property type="match status" value="5"/>
</dbReference>
<dbReference type="InterPro" id="IPR013783">
    <property type="entry name" value="Ig-like_fold"/>
</dbReference>